<dbReference type="Pfam" id="PF04116">
    <property type="entry name" value="FA_hydroxylase"/>
    <property type="match status" value="1"/>
</dbReference>
<protein>
    <submittedName>
        <fullName evidence="8">Desaturase</fullName>
    </submittedName>
</protein>
<evidence type="ECO:0000259" key="7">
    <source>
        <dbReference type="Pfam" id="PF04116"/>
    </source>
</evidence>
<dbReference type="GO" id="GO:0008610">
    <property type="term" value="P:lipid biosynthetic process"/>
    <property type="evidence" value="ECO:0007669"/>
    <property type="project" value="InterPro"/>
</dbReference>
<dbReference type="GO" id="GO:0005506">
    <property type="term" value="F:iron ion binding"/>
    <property type="evidence" value="ECO:0007669"/>
    <property type="project" value="InterPro"/>
</dbReference>
<feature type="domain" description="Fatty acid hydroxylase" evidence="7">
    <location>
        <begin position="184"/>
        <end position="309"/>
    </location>
</feature>
<gene>
    <name evidence="8" type="ORF">AU467_31730</name>
</gene>
<dbReference type="AlphaFoldDB" id="A0A117N246"/>
<evidence type="ECO:0000256" key="3">
    <source>
        <dbReference type="ARBA" id="ARBA00022989"/>
    </source>
</evidence>
<feature type="transmembrane region" description="Helical" evidence="6">
    <location>
        <begin position="173"/>
        <end position="193"/>
    </location>
</feature>
<name>A0A117N246_RHILI</name>
<dbReference type="InterPro" id="IPR050307">
    <property type="entry name" value="Sterol_Desaturase_Related"/>
</dbReference>
<keyword evidence="3 6" id="KW-1133">Transmembrane helix</keyword>
<comment type="subcellular location">
    <subcellularLocation>
        <location evidence="1">Membrane</location>
    </subcellularLocation>
</comment>
<sequence length="337" mass="39185">MDDSLYGSRDRRGQWTPSKRPSREPLFVWPAQPKKFLIWVFGFPGYLWPWNSLLIAMSLGAWLYLTPSIGSMREFHIEWIAAILLRNSGLALLIYGGLHALLYIQRRQDTNFKYNAKWPDKENPVFLFGSQTAENVFWTMCSGVPVWTAFEVVAWWMHSNGYIAQLDVKQHPLYFVALLLITPAWLKLQFFVVHRLIHMGPLYHIIHKVHHNNVNPGPWSGLSMHTFEHILYFSGVLFYFVVPSHPMNVMFCLMIQALIPALGHLGFDKVVTEGGKHLDADGYYHYLHHRYFEVNYGDTLIPFDEWFGTFHDGSPEADEAMYRRMKAKKYKRGGSTA</sequence>
<dbReference type="InterPro" id="IPR006694">
    <property type="entry name" value="Fatty_acid_hydroxylase"/>
</dbReference>
<feature type="transmembrane region" description="Helical" evidence="6">
    <location>
        <begin position="136"/>
        <end position="157"/>
    </location>
</feature>
<dbReference type="PANTHER" id="PTHR11863">
    <property type="entry name" value="STEROL DESATURASE"/>
    <property type="match status" value="1"/>
</dbReference>
<feature type="region of interest" description="Disordered" evidence="5">
    <location>
        <begin position="1"/>
        <end position="22"/>
    </location>
</feature>
<keyword evidence="4 6" id="KW-0472">Membrane</keyword>
<reference evidence="8 9" key="1">
    <citation type="submission" date="2015-12" db="EMBL/GenBank/DDBJ databases">
        <title>Draft genome sequence of Mesorhizobium sp. UFLA 01-765, a multitolerant efficient symbiont and plant-growth promoting strain isolated from Zn-mining soil using Leucaena leucocephala as a trap plant.</title>
        <authorList>
            <person name="Rangel W.M."/>
            <person name="Thijs S."/>
            <person name="Longatti S.M."/>
            <person name="Moreira F.M."/>
            <person name="Weyens N."/>
            <person name="Vangronsveld J."/>
            <person name="Van Hamme J.D."/>
            <person name="Bottos E.M."/>
            <person name="Rineau F."/>
        </authorList>
    </citation>
    <scope>NUCLEOTIDE SEQUENCE [LARGE SCALE GENOMIC DNA]</scope>
    <source>
        <strain evidence="8 9">UFLA 01-765</strain>
    </source>
</reference>
<dbReference type="Proteomes" id="UP000053176">
    <property type="component" value="Unassembled WGS sequence"/>
</dbReference>
<dbReference type="OrthoDB" id="9770329at2"/>
<feature type="transmembrane region" description="Helical" evidence="6">
    <location>
        <begin position="222"/>
        <end position="242"/>
    </location>
</feature>
<dbReference type="GO" id="GO:0016491">
    <property type="term" value="F:oxidoreductase activity"/>
    <property type="evidence" value="ECO:0007669"/>
    <property type="project" value="InterPro"/>
</dbReference>
<evidence type="ECO:0000256" key="2">
    <source>
        <dbReference type="ARBA" id="ARBA00022692"/>
    </source>
</evidence>
<evidence type="ECO:0000256" key="4">
    <source>
        <dbReference type="ARBA" id="ARBA00023136"/>
    </source>
</evidence>
<accession>A0A117N246</accession>
<dbReference type="GO" id="GO:0016020">
    <property type="term" value="C:membrane"/>
    <property type="evidence" value="ECO:0007669"/>
    <property type="project" value="UniProtKB-SubCell"/>
</dbReference>
<evidence type="ECO:0000256" key="1">
    <source>
        <dbReference type="ARBA" id="ARBA00004370"/>
    </source>
</evidence>
<evidence type="ECO:0000313" key="8">
    <source>
        <dbReference type="EMBL" id="KUM24022.1"/>
    </source>
</evidence>
<proteinExistence type="predicted"/>
<dbReference type="EMBL" id="LPWA01000146">
    <property type="protein sequence ID" value="KUM24022.1"/>
    <property type="molecule type" value="Genomic_DNA"/>
</dbReference>
<evidence type="ECO:0000313" key="9">
    <source>
        <dbReference type="Proteomes" id="UP000053176"/>
    </source>
</evidence>
<feature type="transmembrane region" description="Helical" evidence="6">
    <location>
        <begin position="36"/>
        <end position="65"/>
    </location>
</feature>
<feature type="transmembrane region" description="Helical" evidence="6">
    <location>
        <begin position="77"/>
        <end position="104"/>
    </location>
</feature>
<keyword evidence="2 6" id="KW-0812">Transmembrane</keyword>
<evidence type="ECO:0000256" key="6">
    <source>
        <dbReference type="SAM" id="Phobius"/>
    </source>
</evidence>
<comment type="caution">
    <text evidence="8">The sequence shown here is derived from an EMBL/GenBank/DDBJ whole genome shotgun (WGS) entry which is preliminary data.</text>
</comment>
<evidence type="ECO:0000256" key="5">
    <source>
        <dbReference type="SAM" id="MobiDB-lite"/>
    </source>
</evidence>
<organism evidence="8 9">
    <name type="scientific">Rhizobium loti</name>
    <name type="common">Mesorhizobium loti</name>
    <dbReference type="NCBI Taxonomy" id="381"/>
    <lineage>
        <taxon>Bacteria</taxon>
        <taxon>Pseudomonadati</taxon>
        <taxon>Pseudomonadota</taxon>
        <taxon>Alphaproteobacteria</taxon>
        <taxon>Hyphomicrobiales</taxon>
        <taxon>Phyllobacteriaceae</taxon>
        <taxon>Mesorhizobium</taxon>
    </lineage>
</organism>